<keyword evidence="2" id="KW-1185">Reference proteome</keyword>
<evidence type="ECO:0000313" key="1">
    <source>
        <dbReference type="EMBL" id="MFC5061572.1"/>
    </source>
</evidence>
<organism evidence="1 2">
    <name type="scientific">Actinomycetospora atypica</name>
    <dbReference type="NCBI Taxonomy" id="1290095"/>
    <lineage>
        <taxon>Bacteria</taxon>
        <taxon>Bacillati</taxon>
        <taxon>Actinomycetota</taxon>
        <taxon>Actinomycetes</taxon>
        <taxon>Pseudonocardiales</taxon>
        <taxon>Pseudonocardiaceae</taxon>
        <taxon>Actinomycetospora</taxon>
    </lineage>
</organism>
<dbReference type="EMBL" id="JBHSIV010000004">
    <property type="protein sequence ID" value="MFC5061572.1"/>
    <property type="molecule type" value="Genomic_DNA"/>
</dbReference>
<proteinExistence type="predicted"/>
<reference evidence="2" key="1">
    <citation type="journal article" date="2019" name="Int. J. Syst. Evol. Microbiol.">
        <title>The Global Catalogue of Microorganisms (GCM) 10K type strain sequencing project: providing services to taxonomists for standard genome sequencing and annotation.</title>
        <authorList>
            <consortium name="The Broad Institute Genomics Platform"/>
            <consortium name="The Broad Institute Genome Sequencing Center for Infectious Disease"/>
            <person name="Wu L."/>
            <person name="Ma J."/>
        </authorList>
    </citation>
    <scope>NUCLEOTIDE SEQUENCE [LARGE SCALE GENOMIC DNA]</scope>
    <source>
        <strain evidence="2">CGMCC 4.7093</strain>
    </source>
</reference>
<dbReference type="RefSeq" id="WP_378034926.1">
    <property type="nucleotide sequence ID" value="NZ_JBHSIV010000004.1"/>
</dbReference>
<comment type="caution">
    <text evidence="1">The sequence shown here is derived from an EMBL/GenBank/DDBJ whole genome shotgun (WGS) entry which is preliminary data.</text>
</comment>
<sequence length="220" mass="24186">MSSIPSWLAAAGEGSELHKEWCRATLETYWRRTAHGRPLYSGSRFDDLGDNPPNHLVADDIVAVSMLSVDVPAHATLRFLDESAAEITRLLTAIPADVDLHEAGVGLVDHGSPADDLWSFLRTNGDTPGAGPVTTSKLLARKRPRLLPVYDDVVRGKLGLRGPQEHWLVVQGLLREDPRRVDVLRRARESAKGVPSGVALLRVLDVLLWMSDERRCPPPS</sequence>
<dbReference type="Proteomes" id="UP001595947">
    <property type="component" value="Unassembled WGS sequence"/>
</dbReference>
<evidence type="ECO:0000313" key="2">
    <source>
        <dbReference type="Proteomes" id="UP001595947"/>
    </source>
</evidence>
<gene>
    <name evidence="1" type="ORF">ACFPBZ_05095</name>
</gene>
<accession>A0ABV9YIV5</accession>
<dbReference type="InterPro" id="IPR046275">
    <property type="entry name" value="DUF6308"/>
</dbReference>
<name>A0ABV9YIV5_9PSEU</name>
<protein>
    <submittedName>
        <fullName evidence="1">DUF6308 family protein</fullName>
    </submittedName>
</protein>
<dbReference type="Pfam" id="PF19827">
    <property type="entry name" value="DUF6308"/>
    <property type="match status" value="1"/>
</dbReference>